<proteinExistence type="predicted"/>
<dbReference type="Gramene" id="MELO3C009705.2.1">
    <property type="protein sequence ID" value="MELO3C009705.2.1"/>
    <property type="gene ID" value="MELO3C009705.2"/>
</dbReference>
<feature type="region of interest" description="Disordered" evidence="1">
    <location>
        <begin position="29"/>
        <end position="69"/>
    </location>
</feature>
<name>A0A9I9CWW1_CUCME</name>
<reference evidence="2" key="1">
    <citation type="submission" date="2023-03" db="UniProtKB">
        <authorList>
            <consortium name="EnsemblPlants"/>
        </authorList>
    </citation>
    <scope>IDENTIFICATION</scope>
</reference>
<dbReference type="AlphaFoldDB" id="A0A9I9CWW1"/>
<sequence length="69" mass="8231">MEKKIADMSQILFWFFVLLRNKGRMKQRRRRLKRNRGRIEPRRSGKVGGFSEWAGDSLIHQQKDGLEEG</sequence>
<accession>A0A9I9CWW1</accession>
<evidence type="ECO:0000256" key="1">
    <source>
        <dbReference type="SAM" id="MobiDB-lite"/>
    </source>
</evidence>
<organism evidence="2">
    <name type="scientific">Cucumis melo</name>
    <name type="common">Muskmelon</name>
    <dbReference type="NCBI Taxonomy" id="3656"/>
    <lineage>
        <taxon>Eukaryota</taxon>
        <taxon>Viridiplantae</taxon>
        <taxon>Streptophyta</taxon>
        <taxon>Embryophyta</taxon>
        <taxon>Tracheophyta</taxon>
        <taxon>Spermatophyta</taxon>
        <taxon>Magnoliopsida</taxon>
        <taxon>eudicotyledons</taxon>
        <taxon>Gunneridae</taxon>
        <taxon>Pentapetalae</taxon>
        <taxon>rosids</taxon>
        <taxon>fabids</taxon>
        <taxon>Cucurbitales</taxon>
        <taxon>Cucurbitaceae</taxon>
        <taxon>Benincaseae</taxon>
        <taxon>Cucumis</taxon>
    </lineage>
</organism>
<evidence type="ECO:0000313" key="2">
    <source>
        <dbReference type="EnsemblPlants" id="MELO3C009705.2.1"/>
    </source>
</evidence>
<protein>
    <submittedName>
        <fullName evidence="2">Uncharacterized protein</fullName>
    </submittedName>
</protein>
<dbReference type="EnsemblPlants" id="MELO3C009705.2.1">
    <property type="protein sequence ID" value="MELO3C009705.2.1"/>
    <property type="gene ID" value="MELO3C009705.2"/>
</dbReference>